<evidence type="ECO:0000313" key="2">
    <source>
        <dbReference type="EMBL" id="MBB5060604.1"/>
    </source>
</evidence>
<proteinExistence type="predicted"/>
<reference evidence="2 3" key="1">
    <citation type="submission" date="2020-08" db="EMBL/GenBank/DDBJ databases">
        <title>Genomic Encyclopedia of Type Strains, Phase IV (KMG-V): Genome sequencing to study the core and pangenomes of soil and plant-associated prokaryotes.</title>
        <authorList>
            <person name="Whitman W."/>
        </authorList>
    </citation>
    <scope>NUCLEOTIDE SEQUENCE [LARGE SCALE GENOMIC DNA]</scope>
    <source>
        <strain evidence="2 3">M8UP14</strain>
    </source>
</reference>
<gene>
    <name evidence="2" type="ORF">HDF16_005340</name>
</gene>
<dbReference type="AlphaFoldDB" id="A0A7W8E6R1"/>
<dbReference type="EMBL" id="JACHIP010000016">
    <property type="protein sequence ID" value="MBB5060604.1"/>
    <property type="molecule type" value="Genomic_DNA"/>
</dbReference>
<dbReference type="RefSeq" id="WP_221313176.1">
    <property type="nucleotide sequence ID" value="NZ_JACHIP010000016.1"/>
</dbReference>
<organism evidence="2 3">
    <name type="scientific">Granulicella aggregans</name>
    <dbReference type="NCBI Taxonomy" id="474949"/>
    <lineage>
        <taxon>Bacteria</taxon>
        <taxon>Pseudomonadati</taxon>
        <taxon>Acidobacteriota</taxon>
        <taxon>Terriglobia</taxon>
        <taxon>Terriglobales</taxon>
        <taxon>Acidobacteriaceae</taxon>
        <taxon>Granulicella</taxon>
    </lineage>
</organism>
<comment type="caution">
    <text evidence="2">The sequence shown here is derived from an EMBL/GenBank/DDBJ whole genome shotgun (WGS) entry which is preliminary data.</text>
</comment>
<dbReference type="Proteomes" id="UP000540989">
    <property type="component" value="Unassembled WGS sequence"/>
</dbReference>
<sequence length="188" mass="21916">MSTDQASIRELSRQGQLIAKPQDLLKEPYVLEFLGLEEKVSYSESDLEAAIVDHVERFLLELGKGFLFEARQKRFTFDEEHFFVDLVLYNRLLHCYVLVDLKIGKLTHQDLGQMQMYVNYFDRFMKTEAEQSTIGIILCKSNNEALVEITLPKDANIHAREYQLYLPSKDELQQKLKEWSASQTTDNS</sequence>
<dbReference type="GO" id="GO:0003676">
    <property type="term" value="F:nucleic acid binding"/>
    <property type="evidence" value="ECO:0007669"/>
    <property type="project" value="InterPro"/>
</dbReference>
<dbReference type="GO" id="GO:0004519">
    <property type="term" value="F:endonuclease activity"/>
    <property type="evidence" value="ECO:0007669"/>
    <property type="project" value="UniProtKB-KW"/>
</dbReference>
<accession>A0A7W8E6R1</accession>
<evidence type="ECO:0000259" key="1">
    <source>
        <dbReference type="Pfam" id="PF06250"/>
    </source>
</evidence>
<keyword evidence="2" id="KW-0378">Hydrolase</keyword>
<dbReference type="Pfam" id="PF06250">
    <property type="entry name" value="YhcG_C"/>
    <property type="match status" value="1"/>
</dbReference>
<keyword evidence="2" id="KW-0255">Endonuclease</keyword>
<dbReference type="InterPro" id="IPR009362">
    <property type="entry name" value="YhcG_C"/>
</dbReference>
<evidence type="ECO:0000313" key="3">
    <source>
        <dbReference type="Proteomes" id="UP000540989"/>
    </source>
</evidence>
<keyword evidence="3" id="KW-1185">Reference proteome</keyword>
<name>A0A7W8E6R1_9BACT</name>
<protein>
    <submittedName>
        <fullName evidence="2">Putative nuclease of restriction endonuclease-like (RecB) superfamily</fullName>
    </submittedName>
</protein>
<dbReference type="PANTHER" id="PTHR30547:SF5">
    <property type="entry name" value="NUCLEASE YHCG-RELATED"/>
    <property type="match status" value="1"/>
</dbReference>
<dbReference type="InterPro" id="IPR053148">
    <property type="entry name" value="PD-DEXK-like_domain"/>
</dbReference>
<dbReference type="InterPro" id="IPR011856">
    <property type="entry name" value="tRNA_endonuc-like_dom_sf"/>
</dbReference>
<dbReference type="Gene3D" id="3.40.1350.10">
    <property type="match status" value="1"/>
</dbReference>
<dbReference type="PANTHER" id="PTHR30547">
    <property type="entry name" value="UNCHARACTERIZED PROTEIN YHCG-RELATED"/>
    <property type="match status" value="1"/>
</dbReference>
<keyword evidence="2" id="KW-0540">Nuclease</keyword>
<feature type="domain" description="YhcG PDDEXK nuclease" evidence="1">
    <location>
        <begin position="23"/>
        <end position="177"/>
    </location>
</feature>